<dbReference type="PANTHER" id="PTHR13832">
    <property type="entry name" value="PROTEIN PHOSPHATASE 2C"/>
    <property type="match status" value="1"/>
</dbReference>
<dbReference type="GO" id="GO:0005739">
    <property type="term" value="C:mitochondrion"/>
    <property type="evidence" value="ECO:0007669"/>
    <property type="project" value="TreeGrafter"/>
</dbReference>
<feature type="domain" description="PPM-type phosphatase" evidence="2">
    <location>
        <begin position="123"/>
        <end position="518"/>
    </location>
</feature>
<dbReference type="SMART" id="SM00332">
    <property type="entry name" value="PP2Cc"/>
    <property type="match status" value="1"/>
</dbReference>
<dbReference type="InterPro" id="IPR015655">
    <property type="entry name" value="PP2C"/>
</dbReference>
<dbReference type="Proteomes" id="UP001287356">
    <property type="component" value="Unassembled WGS sequence"/>
</dbReference>
<evidence type="ECO:0000256" key="1">
    <source>
        <dbReference type="SAM" id="MobiDB-lite"/>
    </source>
</evidence>
<feature type="region of interest" description="Disordered" evidence="1">
    <location>
        <begin position="431"/>
        <end position="458"/>
    </location>
</feature>
<keyword evidence="4" id="KW-1185">Reference proteome</keyword>
<dbReference type="Gene3D" id="3.60.40.10">
    <property type="entry name" value="PPM-type phosphatase domain"/>
    <property type="match status" value="1"/>
</dbReference>
<name>A0AAE0KII8_9PEZI</name>
<dbReference type="CDD" id="cd00143">
    <property type="entry name" value="PP2Cc"/>
    <property type="match status" value="1"/>
</dbReference>
<protein>
    <submittedName>
        <fullName evidence="3">Phosphatase 2C-like domain-containing protein</fullName>
    </submittedName>
</protein>
<evidence type="ECO:0000259" key="2">
    <source>
        <dbReference type="PROSITE" id="PS51746"/>
    </source>
</evidence>
<dbReference type="SUPFAM" id="SSF81606">
    <property type="entry name" value="PP2C-like"/>
    <property type="match status" value="1"/>
</dbReference>
<reference evidence="3" key="1">
    <citation type="journal article" date="2023" name="Mol. Phylogenet. Evol.">
        <title>Genome-scale phylogeny and comparative genomics of the fungal order Sordariales.</title>
        <authorList>
            <person name="Hensen N."/>
            <person name="Bonometti L."/>
            <person name="Westerberg I."/>
            <person name="Brannstrom I.O."/>
            <person name="Guillou S."/>
            <person name="Cros-Aarteil S."/>
            <person name="Calhoun S."/>
            <person name="Haridas S."/>
            <person name="Kuo A."/>
            <person name="Mondo S."/>
            <person name="Pangilinan J."/>
            <person name="Riley R."/>
            <person name="LaButti K."/>
            <person name="Andreopoulos B."/>
            <person name="Lipzen A."/>
            <person name="Chen C."/>
            <person name="Yan M."/>
            <person name="Daum C."/>
            <person name="Ng V."/>
            <person name="Clum A."/>
            <person name="Steindorff A."/>
            <person name="Ohm R.A."/>
            <person name="Martin F."/>
            <person name="Silar P."/>
            <person name="Natvig D.O."/>
            <person name="Lalanne C."/>
            <person name="Gautier V."/>
            <person name="Ament-Velasquez S.L."/>
            <person name="Kruys A."/>
            <person name="Hutchinson M.I."/>
            <person name="Powell A.J."/>
            <person name="Barry K."/>
            <person name="Miller A.N."/>
            <person name="Grigoriev I.V."/>
            <person name="Debuchy R."/>
            <person name="Gladieux P."/>
            <person name="Hiltunen Thoren M."/>
            <person name="Johannesson H."/>
        </authorList>
    </citation>
    <scope>NUCLEOTIDE SEQUENCE</scope>
    <source>
        <strain evidence="3">CBS 958.72</strain>
    </source>
</reference>
<dbReference type="InterPro" id="IPR001932">
    <property type="entry name" value="PPM-type_phosphatase-like_dom"/>
</dbReference>
<accession>A0AAE0KII8</accession>
<evidence type="ECO:0000313" key="4">
    <source>
        <dbReference type="Proteomes" id="UP001287356"/>
    </source>
</evidence>
<organism evidence="3 4">
    <name type="scientific">Lasiosphaeria ovina</name>
    <dbReference type="NCBI Taxonomy" id="92902"/>
    <lineage>
        <taxon>Eukaryota</taxon>
        <taxon>Fungi</taxon>
        <taxon>Dikarya</taxon>
        <taxon>Ascomycota</taxon>
        <taxon>Pezizomycotina</taxon>
        <taxon>Sordariomycetes</taxon>
        <taxon>Sordariomycetidae</taxon>
        <taxon>Sordariales</taxon>
        <taxon>Lasiosphaeriaceae</taxon>
        <taxon>Lasiosphaeria</taxon>
    </lineage>
</organism>
<feature type="compositionally biased region" description="Polar residues" evidence="1">
    <location>
        <begin position="436"/>
        <end position="448"/>
    </location>
</feature>
<dbReference type="Pfam" id="PF00481">
    <property type="entry name" value="PP2C"/>
    <property type="match status" value="1"/>
</dbReference>
<reference evidence="3" key="2">
    <citation type="submission" date="2023-06" db="EMBL/GenBank/DDBJ databases">
        <authorList>
            <consortium name="Lawrence Berkeley National Laboratory"/>
            <person name="Haridas S."/>
            <person name="Hensen N."/>
            <person name="Bonometti L."/>
            <person name="Westerberg I."/>
            <person name="Brannstrom I.O."/>
            <person name="Guillou S."/>
            <person name="Cros-Aarteil S."/>
            <person name="Calhoun S."/>
            <person name="Kuo A."/>
            <person name="Mondo S."/>
            <person name="Pangilinan J."/>
            <person name="Riley R."/>
            <person name="Labutti K."/>
            <person name="Andreopoulos B."/>
            <person name="Lipzen A."/>
            <person name="Chen C."/>
            <person name="Yanf M."/>
            <person name="Daum C."/>
            <person name="Ng V."/>
            <person name="Clum A."/>
            <person name="Steindorff A."/>
            <person name="Ohm R."/>
            <person name="Martin F."/>
            <person name="Silar P."/>
            <person name="Natvig D."/>
            <person name="Lalanne C."/>
            <person name="Gautier V."/>
            <person name="Ament-Velasquez S.L."/>
            <person name="Kruys A."/>
            <person name="Hutchinson M.I."/>
            <person name="Powell A.J."/>
            <person name="Barry K."/>
            <person name="Miller A.N."/>
            <person name="Grigoriev I.V."/>
            <person name="Debuchy R."/>
            <person name="Gladieux P."/>
            <person name="Thoren M.H."/>
            <person name="Johannesson H."/>
        </authorList>
    </citation>
    <scope>NUCLEOTIDE SEQUENCE</scope>
    <source>
        <strain evidence="3">CBS 958.72</strain>
    </source>
</reference>
<gene>
    <name evidence="3" type="ORF">B0T24DRAFT_701555</name>
</gene>
<evidence type="ECO:0000313" key="3">
    <source>
        <dbReference type="EMBL" id="KAK3377241.1"/>
    </source>
</evidence>
<dbReference type="InterPro" id="IPR036457">
    <property type="entry name" value="PPM-type-like_dom_sf"/>
</dbReference>
<dbReference type="AlphaFoldDB" id="A0AAE0KII8"/>
<dbReference type="GO" id="GO:0004741">
    <property type="term" value="F:[pyruvate dehydrogenase (acetyl-transferring)]-phosphatase activity"/>
    <property type="evidence" value="ECO:0007669"/>
    <property type="project" value="TreeGrafter"/>
</dbReference>
<comment type="caution">
    <text evidence="3">The sequence shown here is derived from an EMBL/GenBank/DDBJ whole genome shotgun (WGS) entry which is preliminary data.</text>
</comment>
<dbReference type="EMBL" id="JAULSN010000003">
    <property type="protein sequence ID" value="KAK3377241.1"/>
    <property type="molecule type" value="Genomic_DNA"/>
</dbReference>
<proteinExistence type="predicted"/>
<dbReference type="PROSITE" id="PS51746">
    <property type="entry name" value="PPM_2"/>
    <property type="match status" value="1"/>
</dbReference>
<sequence>MYWLAMLPGKNREYWLVPSTQKSLSTNPHAARNKSPKTAIPLALGVLSFAPVVDASNLASDASVAALSHRMAESNHKTLAFPNPERLAAILREHEETVAADRENGVVRYDVVQVPCNDPIEDDHSEAIVQAPPIERLRPGREEVARGEWMFWGIYDGHGGWPTAAKLRQSLISYVCSSLEDEYTAHSRSSEIPSDENIVGAIKKAFLALDHDIVWSSLDRFGKTAASKQLAAQALAPAISGSCALLSLYDTDTQLLRVAYTGDSRAVLGRRADDGTWSTAVLSVDQTCGNPDEADRIRAAHPGEEAGVIKGGRIYGGLEPARAFGDASYKWGRDTSLALRKSSFARKPLDSITSPPYVTAEPVVTTTKVHPDKGDFVVMACDGLWETLSNEEVVGLVGRWIDNGGLGSGDTKNGRHQPSWGQWWPSYLSWPPSPSGSETQPPSVTADSTFGKPPHRPGQWEMDLKQRTFVYEDSNAATHLARNALGANNHDLMGSLFMLQGSNARRFRDDLTITVIFFGDGQGSKVTTSAS</sequence>
<dbReference type="PANTHER" id="PTHR13832:SF792">
    <property type="entry name" value="GM14286P"/>
    <property type="match status" value="1"/>
</dbReference>